<organism evidence="1 2">
    <name type="scientific">Ligilactobacillus saerimneri</name>
    <dbReference type="NCBI Taxonomy" id="228229"/>
    <lineage>
        <taxon>Bacteria</taxon>
        <taxon>Bacillati</taxon>
        <taxon>Bacillota</taxon>
        <taxon>Bacilli</taxon>
        <taxon>Lactobacillales</taxon>
        <taxon>Lactobacillaceae</taxon>
        <taxon>Ligilactobacillus</taxon>
    </lineage>
</organism>
<protein>
    <submittedName>
        <fullName evidence="1">Uncharacterized protein</fullName>
    </submittedName>
</protein>
<evidence type="ECO:0000313" key="2">
    <source>
        <dbReference type="Proteomes" id="UP000510886"/>
    </source>
</evidence>
<dbReference type="AlphaFoldDB" id="A0A7H9EJ26"/>
<proteinExistence type="predicted"/>
<dbReference type="EMBL" id="CP047418">
    <property type="protein sequence ID" value="QLL77644.1"/>
    <property type="molecule type" value="Genomic_DNA"/>
</dbReference>
<accession>A0A7H9EJ26</accession>
<dbReference type="Proteomes" id="UP000510886">
    <property type="component" value="Chromosome"/>
</dbReference>
<reference evidence="1 2" key="1">
    <citation type="submission" date="2020-01" db="EMBL/GenBank/DDBJ databases">
        <title>Complete and circular genome sequences of six lactobacillus isolates from horses.</title>
        <authorList>
            <person name="Hassan H.M."/>
        </authorList>
    </citation>
    <scope>NUCLEOTIDE SEQUENCE [LARGE SCALE GENOMIC DNA]</scope>
    <source>
        <strain evidence="1 2">1A</strain>
    </source>
</reference>
<dbReference type="RefSeq" id="WP_180849461.1">
    <property type="nucleotide sequence ID" value="NZ_CP047418.1"/>
</dbReference>
<sequence length="163" mass="18941">MEKQQLDLIFKKIEQETPKKEYSLQVAYANGRFTNPIREYPNLDKIKAVADILYEQGGYALVYSEYKLGGYSPARIRTVEYFKGSEKVFKRGYGESWQSFNEDIKHDNEHSKNLLKKYMKYLEENGLLKEWLELMADNGAFDKDASELSLKAFINSVNKKLGA</sequence>
<gene>
    <name evidence="1" type="ORF">GTO87_02925</name>
</gene>
<dbReference type="KEGG" id="lsw:GTO87_02925"/>
<name>A0A7H9EJ26_9LACO</name>
<evidence type="ECO:0000313" key="1">
    <source>
        <dbReference type="EMBL" id="QLL77644.1"/>
    </source>
</evidence>